<evidence type="ECO:0000313" key="7">
    <source>
        <dbReference type="Proteomes" id="UP000813463"/>
    </source>
</evidence>
<dbReference type="KEGG" id="soe:110791348"/>
<keyword evidence="4" id="KW-0539">Nucleus</keyword>
<evidence type="ECO:0000256" key="4">
    <source>
        <dbReference type="ARBA" id="ARBA00023242"/>
    </source>
</evidence>
<organism evidence="7 8">
    <name type="scientific">Spinacia oleracea</name>
    <name type="common">Spinach</name>
    <dbReference type="NCBI Taxonomy" id="3562"/>
    <lineage>
        <taxon>Eukaryota</taxon>
        <taxon>Viridiplantae</taxon>
        <taxon>Streptophyta</taxon>
        <taxon>Embryophyta</taxon>
        <taxon>Tracheophyta</taxon>
        <taxon>Spermatophyta</taxon>
        <taxon>Magnoliopsida</taxon>
        <taxon>eudicotyledons</taxon>
        <taxon>Gunneridae</taxon>
        <taxon>Pentapetalae</taxon>
        <taxon>Caryophyllales</taxon>
        <taxon>Chenopodiaceae</taxon>
        <taxon>Chenopodioideae</taxon>
        <taxon>Anserineae</taxon>
        <taxon>Spinacia</taxon>
    </lineage>
</organism>
<dbReference type="Pfam" id="PF02365">
    <property type="entry name" value="NAM"/>
    <property type="match status" value="1"/>
</dbReference>
<dbReference type="RefSeq" id="XP_021851789.1">
    <property type="nucleotide sequence ID" value="XM_021996097.2"/>
</dbReference>
<dbReference type="PANTHER" id="PTHR31744:SF220">
    <property type="entry name" value="LOW QUALITY PROTEIN: NAC DOMAIN-CONTAINING PROTEIN 90-LIKE"/>
    <property type="match status" value="1"/>
</dbReference>
<evidence type="ECO:0000313" key="8">
    <source>
        <dbReference type="RefSeq" id="XP_021851789.1"/>
    </source>
</evidence>
<feature type="compositionally biased region" description="Low complexity" evidence="5">
    <location>
        <begin position="228"/>
        <end position="251"/>
    </location>
</feature>
<keyword evidence="2" id="KW-0238">DNA-binding</keyword>
<keyword evidence="3" id="KW-0804">Transcription</keyword>
<dbReference type="Proteomes" id="UP000813463">
    <property type="component" value="Chromosome 2"/>
</dbReference>
<reference evidence="8" key="2">
    <citation type="submission" date="2025-08" db="UniProtKB">
        <authorList>
            <consortium name="RefSeq"/>
        </authorList>
    </citation>
    <scope>IDENTIFICATION</scope>
    <source>
        <tissue evidence="8">Leaf</tissue>
    </source>
</reference>
<feature type="region of interest" description="Disordered" evidence="5">
    <location>
        <begin position="227"/>
        <end position="251"/>
    </location>
</feature>
<gene>
    <name evidence="8" type="primary">LOC110791348</name>
</gene>
<evidence type="ECO:0000256" key="2">
    <source>
        <dbReference type="ARBA" id="ARBA00023125"/>
    </source>
</evidence>
<dbReference type="GeneID" id="110791348"/>
<evidence type="ECO:0000256" key="5">
    <source>
        <dbReference type="SAM" id="MobiDB-lite"/>
    </source>
</evidence>
<feature type="domain" description="NAC" evidence="6">
    <location>
        <begin position="10"/>
        <end position="174"/>
    </location>
</feature>
<evidence type="ECO:0000256" key="3">
    <source>
        <dbReference type="ARBA" id="ARBA00023163"/>
    </source>
</evidence>
<dbReference type="PROSITE" id="PS51005">
    <property type="entry name" value="NAC"/>
    <property type="match status" value="1"/>
</dbReference>
<dbReference type="GO" id="GO:0003677">
    <property type="term" value="F:DNA binding"/>
    <property type="evidence" value="ECO:0007669"/>
    <property type="project" value="UniProtKB-KW"/>
</dbReference>
<proteinExistence type="predicted"/>
<dbReference type="PANTHER" id="PTHR31744">
    <property type="entry name" value="PROTEIN CUP-SHAPED COTYLEDON 2-RELATED"/>
    <property type="match status" value="1"/>
</dbReference>
<dbReference type="OrthoDB" id="622307at2759"/>
<dbReference type="AlphaFoldDB" id="A0A9R0ILX9"/>
<dbReference type="InterPro" id="IPR003441">
    <property type="entry name" value="NAC-dom"/>
</dbReference>
<accession>A0A9R0ILX9</accession>
<dbReference type="GO" id="GO:0006355">
    <property type="term" value="P:regulation of DNA-templated transcription"/>
    <property type="evidence" value="ECO:0007669"/>
    <property type="project" value="InterPro"/>
</dbReference>
<protein>
    <submittedName>
        <fullName evidence="8">NAC domain-containing protein 90</fullName>
    </submittedName>
</protein>
<keyword evidence="7" id="KW-1185">Reference proteome</keyword>
<name>A0A9R0ILX9_SPIOL</name>
<keyword evidence="1" id="KW-0805">Transcription regulation</keyword>
<evidence type="ECO:0000256" key="1">
    <source>
        <dbReference type="ARBA" id="ARBA00023015"/>
    </source>
</evidence>
<sequence>MGDIVDEIMEAPGFRFYPTEEELISFYLQEKLQGRGGQDIEGVIPVVYIYDYNPWDLPQLSGERCRCDPQVQEWFFFTPKQERQVKGGRPNRLTTTGYWKATGSPGYVYSSSDNKIIGVKRTMVFYHGRARSRSGSKTEWKMNEYMAIDHQPSSSTNPIPSQKGEFTICRVYIKSKCLRAFDRRPAAPPMNTPALLSAQQVDHNQPSSSDQHQIQARSMVEIRRCRSSESSWSSGEEAAVNNNNNNDATQGLNNNQVNIIMDMECDQQQPLWEWDDSWMNHWNLSTHY</sequence>
<evidence type="ECO:0000259" key="6">
    <source>
        <dbReference type="PROSITE" id="PS51005"/>
    </source>
</evidence>
<dbReference type="SUPFAM" id="SSF101941">
    <property type="entry name" value="NAC domain"/>
    <property type="match status" value="1"/>
</dbReference>
<dbReference type="InterPro" id="IPR036093">
    <property type="entry name" value="NAC_dom_sf"/>
</dbReference>
<dbReference type="Gene3D" id="2.170.150.80">
    <property type="entry name" value="NAC domain"/>
    <property type="match status" value="1"/>
</dbReference>
<reference evidence="7" key="1">
    <citation type="journal article" date="2021" name="Nat. Commun.">
        <title>Genomic analyses provide insights into spinach domestication and the genetic basis of agronomic traits.</title>
        <authorList>
            <person name="Cai X."/>
            <person name="Sun X."/>
            <person name="Xu C."/>
            <person name="Sun H."/>
            <person name="Wang X."/>
            <person name="Ge C."/>
            <person name="Zhang Z."/>
            <person name="Wang Q."/>
            <person name="Fei Z."/>
            <person name="Jiao C."/>
            <person name="Wang Q."/>
        </authorList>
    </citation>
    <scope>NUCLEOTIDE SEQUENCE [LARGE SCALE GENOMIC DNA]</scope>
    <source>
        <strain evidence="7">cv. Varoflay</strain>
    </source>
</reference>